<accession>A0A840SIG1</accession>
<sequence>MDLILLRHLAPVGGEGRCYGRTDLDPGAGLGARAARLAAGLPRPTCIVTSPLRRCRSLAVRLGGQFRVPVMVDRGWTEIDFGAWEGKPWDLVPRDELDAWAADLLRARPHGGESVAMLLARIRRTLARTAPGSLVVTHAGAIRAALVATGAGPAGWERRIGFGEAVPVRRG</sequence>
<dbReference type="GO" id="GO:0043755">
    <property type="term" value="F:alpha-ribazole phosphatase activity"/>
    <property type="evidence" value="ECO:0007669"/>
    <property type="project" value="UniProtKB-EC"/>
</dbReference>
<dbReference type="Proteomes" id="UP000549457">
    <property type="component" value="Unassembled WGS sequence"/>
</dbReference>
<dbReference type="EMBL" id="JACHFM010000001">
    <property type="protein sequence ID" value="MBB5220465.1"/>
    <property type="molecule type" value="Genomic_DNA"/>
</dbReference>
<dbReference type="AlphaFoldDB" id="A0A840SIG1"/>
<protein>
    <submittedName>
        <fullName evidence="1">Alpha-ribazole phosphatase</fullName>
        <ecNumber evidence="1">3.1.3.73</ecNumber>
    </submittedName>
</protein>
<dbReference type="SUPFAM" id="SSF53254">
    <property type="entry name" value="Phosphoglycerate mutase-like"/>
    <property type="match status" value="1"/>
</dbReference>
<dbReference type="Gene3D" id="3.40.50.1240">
    <property type="entry name" value="Phosphoglycerate mutase-like"/>
    <property type="match status" value="1"/>
</dbReference>
<evidence type="ECO:0000313" key="2">
    <source>
        <dbReference type="Proteomes" id="UP000549457"/>
    </source>
</evidence>
<organism evidence="1 2">
    <name type="scientific">Amaricoccus macauensis</name>
    <dbReference type="NCBI Taxonomy" id="57001"/>
    <lineage>
        <taxon>Bacteria</taxon>
        <taxon>Pseudomonadati</taxon>
        <taxon>Pseudomonadota</taxon>
        <taxon>Alphaproteobacteria</taxon>
        <taxon>Rhodobacterales</taxon>
        <taxon>Paracoccaceae</taxon>
        <taxon>Amaricoccus</taxon>
    </lineage>
</organism>
<evidence type="ECO:0000313" key="1">
    <source>
        <dbReference type="EMBL" id="MBB5220465.1"/>
    </source>
</evidence>
<name>A0A840SIG1_9RHOB</name>
<keyword evidence="2" id="KW-1185">Reference proteome</keyword>
<gene>
    <name evidence="1" type="ORF">HNP73_000386</name>
</gene>
<dbReference type="EC" id="3.1.3.73" evidence="1"/>
<dbReference type="Pfam" id="PF00300">
    <property type="entry name" value="His_Phos_1"/>
    <property type="match status" value="1"/>
</dbReference>
<proteinExistence type="predicted"/>
<dbReference type="InterPro" id="IPR013078">
    <property type="entry name" value="His_Pase_superF_clade-1"/>
</dbReference>
<dbReference type="RefSeq" id="WP_184146574.1">
    <property type="nucleotide sequence ID" value="NZ_JACHFM010000001.1"/>
</dbReference>
<keyword evidence="1" id="KW-0378">Hydrolase</keyword>
<dbReference type="InterPro" id="IPR029033">
    <property type="entry name" value="His_PPase_superfam"/>
</dbReference>
<dbReference type="SMART" id="SM00855">
    <property type="entry name" value="PGAM"/>
    <property type="match status" value="1"/>
</dbReference>
<reference evidence="1 2" key="1">
    <citation type="submission" date="2020-08" db="EMBL/GenBank/DDBJ databases">
        <title>Genomic Encyclopedia of Type Strains, Phase IV (KMG-IV): sequencing the most valuable type-strain genomes for metagenomic binning, comparative biology and taxonomic classification.</title>
        <authorList>
            <person name="Goeker M."/>
        </authorList>
    </citation>
    <scope>NUCLEOTIDE SEQUENCE [LARGE SCALE GENOMIC DNA]</scope>
    <source>
        <strain evidence="1 2">DSM 101730</strain>
    </source>
</reference>
<comment type="caution">
    <text evidence="1">The sequence shown here is derived from an EMBL/GenBank/DDBJ whole genome shotgun (WGS) entry which is preliminary data.</text>
</comment>